<accession>A0AA38CVG6</accession>
<feature type="compositionally biased region" description="Low complexity" evidence="12">
    <location>
        <begin position="236"/>
        <end position="250"/>
    </location>
</feature>
<gene>
    <name evidence="11" type="primary">ribA</name>
    <name evidence="15" type="ORF">GCM10025875_29120</name>
</gene>
<feature type="binding site" evidence="11">
    <location>
        <position position="81"/>
    </location>
    <ligand>
        <name>Zn(2+)</name>
        <dbReference type="ChEBI" id="CHEBI:29105"/>
        <note>catalytic</note>
    </ligand>
</feature>
<reference evidence="15" key="2">
    <citation type="submission" date="2023-02" db="EMBL/GenBank/DDBJ databases">
        <authorList>
            <person name="Sun Q."/>
            <person name="Mori K."/>
        </authorList>
    </citation>
    <scope>NUCLEOTIDE SEQUENCE</scope>
    <source>
        <strain evidence="15">NBRC 112290</strain>
    </source>
</reference>
<evidence type="ECO:0000259" key="13">
    <source>
        <dbReference type="Pfam" id="PF00925"/>
    </source>
</evidence>
<comment type="similarity">
    <text evidence="11">Belongs to the GTP cyclohydrolase II family.</text>
</comment>
<dbReference type="RefSeq" id="WP_284251615.1">
    <property type="nucleotide sequence ID" value="NZ_BSUM01000001.1"/>
</dbReference>
<comment type="cofactor">
    <cofactor evidence="11">
        <name>Zn(2+)</name>
        <dbReference type="ChEBI" id="CHEBI:29105"/>
    </cofactor>
    <text evidence="11">Binds 1 zinc ion per subunit.</text>
</comment>
<feature type="binding site" evidence="11">
    <location>
        <position position="177"/>
    </location>
    <ligand>
        <name>GTP</name>
        <dbReference type="ChEBI" id="CHEBI:37565"/>
    </ligand>
</feature>
<dbReference type="Pfam" id="PF01872">
    <property type="entry name" value="RibD_C"/>
    <property type="match status" value="1"/>
</dbReference>
<dbReference type="GO" id="GO:0005829">
    <property type="term" value="C:cytosol"/>
    <property type="evidence" value="ECO:0007669"/>
    <property type="project" value="TreeGrafter"/>
</dbReference>
<feature type="binding site" evidence="11">
    <location>
        <position position="142"/>
    </location>
    <ligand>
        <name>GTP</name>
        <dbReference type="ChEBI" id="CHEBI:37565"/>
    </ligand>
</feature>
<feature type="binding site" evidence="11">
    <location>
        <position position="97"/>
    </location>
    <ligand>
        <name>GTP</name>
        <dbReference type="ChEBI" id="CHEBI:37565"/>
    </ligand>
</feature>
<dbReference type="InterPro" id="IPR024072">
    <property type="entry name" value="DHFR-like_dom_sf"/>
</dbReference>
<keyword evidence="6 11" id="KW-0378">Hydrolase</keyword>
<reference evidence="15" key="1">
    <citation type="journal article" date="2014" name="Int. J. Syst. Evol. Microbiol.">
        <title>Complete genome sequence of Corynebacterium casei LMG S-19264T (=DSM 44701T), isolated from a smear-ripened cheese.</title>
        <authorList>
            <consortium name="US DOE Joint Genome Institute (JGI-PGF)"/>
            <person name="Walter F."/>
            <person name="Albersmeier A."/>
            <person name="Kalinowski J."/>
            <person name="Ruckert C."/>
        </authorList>
    </citation>
    <scope>NUCLEOTIDE SEQUENCE</scope>
    <source>
        <strain evidence="15">NBRC 112290</strain>
    </source>
</reference>
<keyword evidence="7 11" id="KW-0862">Zinc</keyword>
<evidence type="ECO:0000256" key="8">
    <source>
        <dbReference type="ARBA" id="ARBA00023134"/>
    </source>
</evidence>
<dbReference type="Proteomes" id="UP001157161">
    <property type="component" value="Unassembled WGS sequence"/>
</dbReference>
<dbReference type="InterPro" id="IPR002734">
    <property type="entry name" value="RibDG_C"/>
</dbReference>
<keyword evidence="4 11" id="KW-0479">Metal-binding</keyword>
<dbReference type="GO" id="GO:0009231">
    <property type="term" value="P:riboflavin biosynthetic process"/>
    <property type="evidence" value="ECO:0007669"/>
    <property type="project" value="UniProtKB-UniRule"/>
</dbReference>
<evidence type="ECO:0000259" key="14">
    <source>
        <dbReference type="Pfam" id="PF01872"/>
    </source>
</evidence>
<dbReference type="GO" id="GO:0005525">
    <property type="term" value="F:GTP binding"/>
    <property type="evidence" value="ECO:0007669"/>
    <property type="project" value="UniProtKB-KW"/>
</dbReference>
<dbReference type="InterPro" id="IPR036144">
    <property type="entry name" value="RibA-like_sf"/>
</dbReference>
<evidence type="ECO:0000256" key="9">
    <source>
        <dbReference type="ARBA" id="ARBA00043932"/>
    </source>
</evidence>
<comment type="function">
    <text evidence="9 11">Catalyzes the conversion of GTP to 2,5-diamino-6-ribosylamino-4(3H)-pyrimidinone 5'-phosphate (DARP), formate and pyrophosphate.</text>
</comment>
<dbReference type="Gene3D" id="3.40.430.10">
    <property type="entry name" value="Dihydrofolate Reductase, subunit A"/>
    <property type="match status" value="1"/>
</dbReference>
<feature type="region of interest" description="Disordered" evidence="12">
    <location>
        <begin position="212"/>
        <end position="250"/>
    </location>
</feature>
<dbReference type="NCBIfam" id="NF001591">
    <property type="entry name" value="PRK00393.1"/>
    <property type="match status" value="1"/>
</dbReference>
<dbReference type="GO" id="GO:0008703">
    <property type="term" value="F:5-amino-6-(5-phosphoribosylamino)uracil reductase activity"/>
    <property type="evidence" value="ECO:0007669"/>
    <property type="project" value="InterPro"/>
</dbReference>
<dbReference type="Gene3D" id="3.40.50.10990">
    <property type="entry name" value="GTP cyclohydrolase II"/>
    <property type="match status" value="1"/>
</dbReference>
<name>A0AA38CVG6_9MICO</name>
<keyword evidence="8 11" id="KW-0342">GTP-binding</keyword>
<evidence type="ECO:0000256" key="10">
    <source>
        <dbReference type="ARBA" id="ARBA00049295"/>
    </source>
</evidence>
<evidence type="ECO:0000256" key="7">
    <source>
        <dbReference type="ARBA" id="ARBA00022833"/>
    </source>
</evidence>
<evidence type="ECO:0000256" key="5">
    <source>
        <dbReference type="ARBA" id="ARBA00022741"/>
    </source>
</evidence>
<dbReference type="SUPFAM" id="SSF53597">
    <property type="entry name" value="Dihydrofolate reductase-like"/>
    <property type="match status" value="1"/>
</dbReference>
<dbReference type="PANTHER" id="PTHR21327:SF18">
    <property type="entry name" value="3,4-DIHYDROXY-2-BUTANONE 4-PHOSPHATE SYNTHASE"/>
    <property type="match status" value="1"/>
</dbReference>
<evidence type="ECO:0000256" key="4">
    <source>
        <dbReference type="ARBA" id="ARBA00022723"/>
    </source>
</evidence>
<feature type="binding site" evidence="11">
    <location>
        <begin position="120"/>
        <end position="122"/>
    </location>
    <ligand>
        <name>GTP</name>
        <dbReference type="ChEBI" id="CHEBI:37565"/>
    </ligand>
</feature>
<feature type="binding site" evidence="11">
    <location>
        <position position="92"/>
    </location>
    <ligand>
        <name>Zn(2+)</name>
        <dbReference type="ChEBI" id="CHEBI:29105"/>
        <note>catalytic</note>
    </ligand>
</feature>
<comment type="pathway">
    <text evidence="1 11">Cofactor biosynthesis; riboflavin biosynthesis; 5-amino-6-(D-ribitylamino)uracil from GTP: step 1/4.</text>
</comment>
<organism evidence="15 16">
    <name type="scientific">Litorihabitans aurantiacus</name>
    <dbReference type="NCBI Taxonomy" id="1930061"/>
    <lineage>
        <taxon>Bacteria</taxon>
        <taxon>Bacillati</taxon>
        <taxon>Actinomycetota</taxon>
        <taxon>Actinomycetes</taxon>
        <taxon>Micrococcales</taxon>
        <taxon>Beutenbergiaceae</taxon>
        <taxon>Litorihabitans</taxon>
    </lineage>
</organism>
<dbReference type="Pfam" id="PF00925">
    <property type="entry name" value="GTP_cyclohydro2"/>
    <property type="match status" value="1"/>
</dbReference>
<dbReference type="EC" id="3.5.4.25" evidence="11"/>
<dbReference type="GO" id="GO:0003935">
    <property type="term" value="F:GTP cyclohydrolase II activity"/>
    <property type="evidence" value="ECO:0007669"/>
    <property type="project" value="UniProtKB-UniRule"/>
</dbReference>
<evidence type="ECO:0000256" key="1">
    <source>
        <dbReference type="ARBA" id="ARBA00004853"/>
    </source>
</evidence>
<dbReference type="FunFam" id="3.40.50.10990:FF:000001">
    <property type="entry name" value="Riboflavin biosynthesis protein RibBA"/>
    <property type="match status" value="1"/>
</dbReference>
<comment type="catalytic activity">
    <reaction evidence="10 11">
        <text>GTP + 4 H2O = 2,5-diamino-6-hydroxy-4-(5-phosphoribosylamino)-pyrimidine + formate + 2 phosphate + 3 H(+)</text>
        <dbReference type="Rhea" id="RHEA:23704"/>
        <dbReference type="ChEBI" id="CHEBI:15377"/>
        <dbReference type="ChEBI" id="CHEBI:15378"/>
        <dbReference type="ChEBI" id="CHEBI:15740"/>
        <dbReference type="ChEBI" id="CHEBI:37565"/>
        <dbReference type="ChEBI" id="CHEBI:43474"/>
        <dbReference type="ChEBI" id="CHEBI:58614"/>
        <dbReference type="EC" id="3.5.4.25"/>
    </reaction>
</comment>
<comment type="caution">
    <text evidence="15">The sequence shown here is derived from an EMBL/GenBank/DDBJ whole genome shotgun (WGS) entry which is preliminary data.</text>
</comment>
<keyword evidence="16" id="KW-1185">Reference proteome</keyword>
<evidence type="ECO:0000256" key="6">
    <source>
        <dbReference type="ARBA" id="ARBA00022801"/>
    </source>
</evidence>
<evidence type="ECO:0000256" key="11">
    <source>
        <dbReference type="HAMAP-Rule" id="MF_00179"/>
    </source>
</evidence>
<dbReference type="InterPro" id="IPR000926">
    <property type="entry name" value="RibA"/>
</dbReference>
<comment type="similarity">
    <text evidence="2">In the N-terminal section; belongs to the DHBP synthase family.</text>
</comment>
<dbReference type="CDD" id="cd00641">
    <property type="entry name" value="GTP_cyclohydro2"/>
    <property type="match status" value="1"/>
</dbReference>
<dbReference type="AlphaFoldDB" id="A0AA38CVG6"/>
<dbReference type="HAMAP" id="MF_00179">
    <property type="entry name" value="RibA"/>
    <property type="match status" value="1"/>
</dbReference>
<keyword evidence="3 11" id="KW-0686">Riboflavin biosynthesis</keyword>
<evidence type="ECO:0000313" key="15">
    <source>
        <dbReference type="EMBL" id="GMA32920.1"/>
    </source>
</evidence>
<dbReference type="PANTHER" id="PTHR21327">
    <property type="entry name" value="GTP CYCLOHYDROLASE II-RELATED"/>
    <property type="match status" value="1"/>
</dbReference>
<evidence type="ECO:0000256" key="2">
    <source>
        <dbReference type="ARBA" id="ARBA00005520"/>
    </source>
</evidence>
<dbReference type="GO" id="GO:0008270">
    <property type="term" value="F:zinc ion binding"/>
    <property type="evidence" value="ECO:0007669"/>
    <property type="project" value="UniProtKB-UniRule"/>
</dbReference>
<feature type="binding site" evidence="11">
    <location>
        <position position="94"/>
    </location>
    <ligand>
        <name>Zn(2+)</name>
        <dbReference type="ChEBI" id="CHEBI:29105"/>
        <note>catalytic</note>
    </ligand>
</feature>
<feature type="domain" description="GTP cyclohydrolase II" evidence="13">
    <location>
        <begin position="31"/>
        <end position="196"/>
    </location>
</feature>
<feature type="active site" description="Nucleophile" evidence="11">
    <location>
        <position position="156"/>
    </location>
</feature>
<dbReference type="InterPro" id="IPR032677">
    <property type="entry name" value="GTP_cyclohydro_II"/>
</dbReference>
<dbReference type="EMBL" id="BSUM01000001">
    <property type="protein sequence ID" value="GMA32920.1"/>
    <property type="molecule type" value="Genomic_DNA"/>
</dbReference>
<keyword evidence="5 11" id="KW-0547">Nucleotide-binding</keyword>
<evidence type="ECO:0000313" key="16">
    <source>
        <dbReference type="Proteomes" id="UP001157161"/>
    </source>
</evidence>
<dbReference type="SUPFAM" id="SSF142695">
    <property type="entry name" value="RibA-like"/>
    <property type="match status" value="1"/>
</dbReference>
<feature type="domain" description="Bacterial bifunctional deaminase-reductase C-terminal" evidence="14">
    <location>
        <begin position="285"/>
        <end position="460"/>
    </location>
</feature>
<feature type="binding site" evidence="11">
    <location>
        <begin position="76"/>
        <end position="80"/>
    </location>
    <ligand>
        <name>GTP</name>
        <dbReference type="ChEBI" id="CHEBI:37565"/>
    </ligand>
</feature>
<dbReference type="NCBIfam" id="TIGR00505">
    <property type="entry name" value="ribA"/>
    <property type="match status" value="1"/>
</dbReference>
<evidence type="ECO:0000256" key="12">
    <source>
        <dbReference type="SAM" id="MobiDB-lite"/>
    </source>
</evidence>
<proteinExistence type="inferred from homology"/>
<sequence>MSRHPGAGTQPMRRRVVVHEGTDVLPAVAVERVASTWLPTDHARFRMHGFRDSNGVEHVALVHGDVAGAPDPVLLRMHSECLTGDALGSRRCDCGEQLQASMARIAAAGVGVVIYVRGHEGRGIGLLEKLRAYALQDRGVDTVDANLALGHPADARTFDAAAAILRDLGVQRVDLLSSNPLKEHALTALNVEVSRRRGLDVLDRADNAAYLETKRRRMSHDAAGRTSSPPPPPSSKPTSHPTSAPTTTTATDAEVWRSLLAGRPAADPDHELVRRYGPLATAPRVVVAQLAQSADGFITSAAGTGDVVTGPEDHRHLHRLRALVDAVVVGVTTVVVDDPRLTVRETEGDDPVRVVLDPHGRAPRTAGVFTDGLAPTLWLTGRPDVRPPSDQVEVVHLAGPDGGPLAAARVPGAVVAILRERGRGRVLVEGGGRTVSSFLAAGALDRLYLTTAPILMGGGVPGLRFEALGSRTGIHRPTVRRHLLGADTCTEFDLSVG</sequence>
<protein>
    <recommendedName>
        <fullName evidence="11">GTP cyclohydrolase-2</fullName>
        <ecNumber evidence="11">3.5.4.25</ecNumber>
    </recommendedName>
    <alternativeName>
        <fullName evidence="11">GTP cyclohydrolase II</fullName>
    </alternativeName>
</protein>
<evidence type="ECO:0000256" key="3">
    <source>
        <dbReference type="ARBA" id="ARBA00022619"/>
    </source>
</evidence>
<feature type="active site" description="Proton acceptor" evidence="11">
    <location>
        <position position="154"/>
    </location>
</feature>
<feature type="binding site" evidence="11">
    <location>
        <position position="182"/>
    </location>
    <ligand>
        <name>GTP</name>
        <dbReference type="ChEBI" id="CHEBI:37565"/>
    </ligand>
</feature>